<organism evidence="2 3">
    <name type="scientific">Trichoderma simmonsii</name>
    <dbReference type="NCBI Taxonomy" id="1491479"/>
    <lineage>
        <taxon>Eukaryota</taxon>
        <taxon>Fungi</taxon>
        <taxon>Dikarya</taxon>
        <taxon>Ascomycota</taxon>
        <taxon>Pezizomycotina</taxon>
        <taxon>Sordariomycetes</taxon>
        <taxon>Hypocreomycetidae</taxon>
        <taxon>Hypocreales</taxon>
        <taxon>Hypocreaceae</taxon>
        <taxon>Trichoderma</taxon>
    </lineage>
</organism>
<feature type="region of interest" description="Disordered" evidence="1">
    <location>
        <begin position="330"/>
        <end position="364"/>
    </location>
</feature>
<name>A0A8G0PKT6_9HYPO</name>
<dbReference type="AlphaFoldDB" id="A0A8G0PKT6"/>
<dbReference type="Proteomes" id="UP000826661">
    <property type="component" value="Chromosome V"/>
</dbReference>
<gene>
    <name evidence="2" type="ORF">H0G86_009912</name>
</gene>
<keyword evidence="3" id="KW-1185">Reference proteome</keyword>
<reference evidence="2 3" key="1">
    <citation type="journal article" date="2021" name="BMC Genomics">
        <title>Telomere-to-telomere genome assembly of asparaginase-producing Trichoderma simmonsii.</title>
        <authorList>
            <person name="Chung D."/>
            <person name="Kwon Y.M."/>
            <person name="Yang Y."/>
        </authorList>
    </citation>
    <scope>NUCLEOTIDE SEQUENCE [LARGE SCALE GENOMIC DNA]</scope>
    <source>
        <strain evidence="2 3">GH-Sj1</strain>
    </source>
</reference>
<protein>
    <submittedName>
        <fullName evidence="2">Uncharacterized protein</fullName>
    </submittedName>
</protein>
<sequence>MPLFPKSFDECRKSNAKEWNVFTPDVDVSRYKETLSNDQEKILHNRAENLVWRAVGAEFYHASEFYWEICAWRDIFDLIHNDDKLRVDKRPYKFVETDSNGELSVKRRIPDATFGIKTFDGICNRLGFPAYRRDLKKEPEPLLLECRLREMMRNKSCGLVVDGVWGETGLIFPFAAYEAKSKSHRYDDSAEKQVQHACQTYLAMLDDLARDPNNVTEYQTKESSQFQFFAFTSSASFWEVHVAWSSLEECMMETIWKGDIRKYSEAMQLIYIVDQIHDFAIEQHYPFVLKHLEAWYARDKQYHVYSGEWYYYPERRPLWHKLEKESRMVKQEKAREAREARKTRETHKGNPKPSKRVRRKGKGKSPNWELFELRDERKVVSEEVTTMLSRPISISSDSD</sequence>
<evidence type="ECO:0000313" key="3">
    <source>
        <dbReference type="Proteomes" id="UP000826661"/>
    </source>
</evidence>
<feature type="compositionally biased region" description="Basic and acidic residues" evidence="1">
    <location>
        <begin position="330"/>
        <end position="348"/>
    </location>
</feature>
<accession>A0A8G0PKT6</accession>
<evidence type="ECO:0000256" key="1">
    <source>
        <dbReference type="SAM" id="MobiDB-lite"/>
    </source>
</evidence>
<feature type="compositionally biased region" description="Basic residues" evidence="1">
    <location>
        <begin position="349"/>
        <end position="363"/>
    </location>
</feature>
<evidence type="ECO:0000313" key="2">
    <source>
        <dbReference type="EMBL" id="QYT02930.1"/>
    </source>
</evidence>
<dbReference type="EMBL" id="CP075868">
    <property type="protein sequence ID" value="QYT02930.1"/>
    <property type="molecule type" value="Genomic_DNA"/>
</dbReference>
<proteinExistence type="predicted"/>